<dbReference type="InterPro" id="IPR005135">
    <property type="entry name" value="Endo/exonuclease/phosphatase"/>
</dbReference>
<dbReference type="AlphaFoldDB" id="A0A3N9TIC4"/>
<dbReference type="NCBIfam" id="NF003840">
    <property type="entry name" value="PRK05421.1-2"/>
    <property type="match status" value="1"/>
</dbReference>
<dbReference type="Gene3D" id="3.60.10.10">
    <property type="entry name" value="Endonuclease/exonuclease/phosphatase"/>
    <property type="match status" value="1"/>
</dbReference>
<keyword evidence="3" id="KW-1185">Reference proteome</keyword>
<name>A0A3N9TIC4_9VIBR</name>
<keyword evidence="2" id="KW-0540">Nuclease</keyword>
<dbReference type="GO" id="GO:0004527">
    <property type="term" value="F:exonuclease activity"/>
    <property type="evidence" value="ECO:0007669"/>
    <property type="project" value="UniProtKB-KW"/>
</dbReference>
<comment type="caution">
    <text evidence="2">The sequence shown here is derived from an EMBL/GenBank/DDBJ whole genome shotgun (WGS) entry which is preliminary data.</text>
</comment>
<dbReference type="OrthoDB" id="9793162at2"/>
<dbReference type="RefSeq" id="WP_124936080.1">
    <property type="nucleotide sequence ID" value="NZ_RJVQ01000002.1"/>
</dbReference>
<evidence type="ECO:0000259" key="1">
    <source>
        <dbReference type="Pfam" id="PF03372"/>
    </source>
</evidence>
<accession>A0A3N9TIC4</accession>
<dbReference type="GO" id="GO:0004519">
    <property type="term" value="F:endonuclease activity"/>
    <property type="evidence" value="ECO:0007669"/>
    <property type="project" value="UniProtKB-KW"/>
</dbReference>
<dbReference type="Pfam" id="PF03372">
    <property type="entry name" value="Exo_endo_phos"/>
    <property type="match status" value="1"/>
</dbReference>
<dbReference type="InterPro" id="IPR036691">
    <property type="entry name" value="Endo/exonu/phosph_ase_sf"/>
</dbReference>
<keyword evidence="2" id="KW-0255">Endonuclease</keyword>
<gene>
    <name evidence="2" type="ORF">EES38_04960</name>
</gene>
<feature type="domain" description="Endonuclease/exonuclease/phosphatase" evidence="1">
    <location>
        <begin position="69"/>
        <end position="276"/>
    </location>
</feature>
<evidence type="ECO:0000313" key="3">
    <source>
        <dbReference type="Proteomes" id="UP000281112"/>
    </source>
</evidence>
<reference evidence="2 3" key="1">
    <citation type="submission" date="2018-11" db="EMBL/GenBank/DDBJ databases">
        <title>Vibrio LJC006 sp. nov., isolated from seawater during the bloom of the enteromorpha.</title>
        <authorList>
            <person name="Liang J."/>
        </authorList>
    </citation>
    <scope>NUCLEOTIDE SEQUENCE [LARGE SCALE GENOMIC DNA]</scope>
    <source>
        <strain evidence="2 3">LJC006</strain>
    </source>
</reference>
<dbReference type="SUPFAM" id="SSF56219">
    <property type="entry name" value="DNase I-like"/>
    <property type="match status" value="1"/>
</dbReference>
<proteinExistence type="predicted"/>
<dbReference type="EMBL" id="RJVQ01000002">
    <property type="protein sequence ID" value="RQW63959.1"/>
    <property type="molecule type" value="Genomic_DNA"/>
</dbReference>
<sequence>MKKRIIAFVLVILAITASVWVSVTYYVPSKLVITSSRLFGKDPYSNQCAQFNNKHDFIDQKDGSLNLLVWNIYKQNKTSALSSLHEWSGNKQLLMLQEVKMNKDFQHYLRTETSWLYQHVDAWEYNDEKNGVLTAATVSPTEVCGFRHSEPWLRLPKSSMLAYYPMRDGSTLAVANIHAINFTLGVSDYRVQVNNLVSRLKSHQGPIIFAGDFNSWSDERINVLNQAKETLGLKEVHYENGEVRKRFLSGIPLDHVFFRGLEEISTKVLNTDASDHSPIVSEFKVIKPL</sequence>
<evidence type="ECO:0000313" key="2">
    <source>
        <dbReference type="EMBL" id="RQW63959.1"/>
    </source>
</evidence>
<dbReference type="Proteomes" id="UP000281112">
    <property type="component" value="Unassembled WGS sequence"/>
</dbReference>
<protein>
    <submittedName>
        <fullName evidence="2">Endonuclease/exonuclease/phosphatase family protein</fullName>
    </submittedName>
</protein>
<keyword evidence="2" id="KW-0269">Exonuclease</keyword>
<keyword evidence="2" id="KW-0378">Hydrolase</keyword>
<organism evidence="2 3">
    <name type="scientific">Vibrio viridaestus</name>
    <dbReference type="NCBI Taxonomy" id="2487322"/>
    <lineage>
        <taxon>Bacteria</taxon>
        <taxon>Pseudomonadati</taxon>
        <taxon>Pseudomonadota</taxon>
        <taxon>Gammaproteobacteria</taxon>
        <taxon>Vibrionales</taxon>
        <taxon>Vibrionaceae</taxon>
        <taxon>Vibrio</taxon>
    </lineage>
</organism>
<dbReference type="NCBIfam" id="NF003842">
    <property type="entry name" value="PRK05421.1-4"/>
    <property type="match status" value="1"/>
</dbReference>